<dbReference type="RefSeq" id="WP_085465150.1">
    <property type="nucleotide sequence ID" value="NZ_FXBL01000004.1"/>
</dbReference>
<sequence>MKIDGSCHCGAIAYEAEIDPAQVRICHCTDCQVLSGTAFRITAPAREQDFRLLRGEPAQYLKTAESGRVRIQAFCRDCGSPLYATSAGEGPRIFGIRAGTIRQRRELTPRCQFWHRSALPWLPDIACAEAFDTQ</sequence>
<dbReference type="GO" id="GO:0016846">
    <property type="term" value="F:carbon-sulfur lyase activity"/>
    <property type="evidence" value="ECO:0007669"/>
    <property type="project" value="InterPro"/>
</dbReference>
<keyword evidence="3" id="KW-0862">Zinc</keyword>
<evidence type="ECO:0000313" key="6">
    <source>
        <dbReference type="EMBL" id="SMH45932.1"/>
    </source>
</evidence>
<proteinExistence type="inferred from homology"/>
<comment type="similarity">
    <text evidence="1">Belongs to the Gfa family.</text>
</comment>
<dbReference type="Gene3D" id="3.90.1590.10">
    <property type="entry name" value="glutathione-dependent formaldehyde- activating enzyme (gfa)"/>
    <property type="match status" value="1"/>
</dbReference>
<dbReference type="InterPro" id="IPR011057">
    <property type="entry name" value="Mss4-like_sf"/>
</dbReference>
<name>A0A1X7P5H1_9HYPH</name>
<evidence type="ECO:0000256" key="4">
    <source>
        <dbReference type="ARBA" id="ARBA00023239"/>
    </source>
</evidence>
<dbReference type="OrthoDB" id="9807246at2"/>
<keyword evidence="2" id="KW-0479">Metal-binding</keyword>
<dbReference type="Proteomes" id="UP000193083">
    <property type="component" value="Unassembled WGS sequence"/>
</dbReference>
<dbReference type="PANTHER" id="PTHR33337">
    <property type="entry name" value="GFA DOMAIN-CONTAINING PROTEIN"/>
    <property type="match status" value="1"/>
</dbReference>
<dbReference type="SUPFAM" id="SSF51316">
    <property type="entry name" value="Mss4-like"/>
    <property type="match status" value="1"/>
</dbReference>
<feature type="domain" description="CENP-V/GFA" evidence="5">
    <location>
        <begin position="3"/>
        <end position="122"/>
    </location>
</feature>
<evidence type="ECO:0000256" key="1">
    <source>
        <dbReference type="ARBA" id="ARBA00005495"/>
    </source>
</evidence>
<accession>A0A1X7P5H1</accession>
<dbReference type="PROSITE" id="PS51891">
    <property type="entry name" value="CENP_V_GFA"/>
    <property type="match status" value="1"/>
</dbReference>
<reference evidence="6 7" key="1">
    <citation type="submission" date="2017-04" db="EMBL/GenBank/DDBJ databases">
        <authorList>
            <person name="Afonso C.L."/>
            <person name="Miller P.J."/>
            <person name="Scott M.A."/>
            <person name="Spackman E."/>
            <person name="Goraichik I."/>
            <person name="Dimitrov K.M."/>
            <person name="Suarez D.L."/>
            <person name="Swayne D.E."/>
        </authorList>
    </citation>
    <scope>NUCLEOTIDE SEQUENCE [LARGE SCALE GENOMIC DNA]</scope>
    <source>
        <strain evidence="6 7">B5P</strain>
    </source>
</reference>
<keyword evidence="7" id="KW-1185">Reference proteome</keyword>
<organism evidence="6 7">
    <name type="scientific">Mesorhizobium australicum</name>
    <dbReference type="NCBI Taxonomy" id="536018"/>
    <lineage>
        <taxon>Bacteria</taxon>
        <taxon>Pseudomonadati</taxon>
        <taxon>Pseudomonadota</taxon>
        <taxon>Alphaproteobacteria</taxon>
        <taxon>Hyphomicrobiales</taxon>
        <taxon>Phyllobacteriaceae</taxon>
        <taxon>Mesorhizobium</taxon>
    </lineage>
</organism>
<protein>
    <submittedName>
        <fullName evidence="6">Uncharacterized conserved protein</fullName>
    </submittedName>
</protein>
<gene>
    <name evidence="6" type="ORF">SAMN02982922_3308</name>
</gene>
<evidence type="ECO:0000256" key="2">
    <source>
        <dbReference type="ARBA" id="ARBA00022723"/>
    </source>
</evidence>
<keyword evidence="4" id="KW-0456">Lyase</keyword>
<evidence type="ECO:0000313" key="7">
    <source>
        <dbReference type="Proteomes" id="UP000193083"/>
    </source>
</evidence>
<dbReference type="Pfam" id="PF04828">
    <property type="entry name" value="GFA"/>
    <property type="match status" value="1"/>
</dbReference>
<dbReference type="PANTHER" id="PTHR33337:SF40">
    <property type="entry name" value="CENP-V_GFA DOMAIN-CONTAINING PROTEIN-RELATED"/>
    <property type="match status" value="1"/>
</dbReference>
<dbReference type="EMBL" id="FXBL01000004">
    <property type="protein sequence ID" value="SMH45932.1"/>
    <property type="molecule type" value="Genomic_DNA"/>
</dbReference>
<evidence type="ECO:0000259" key="5">
    <source>
        <dbReference type="PROSITE" id="PS51891"/>
    </source>
</evidence>
<dbReference type="AlphaFoldDB" id="A0A1X7P5H1"/>
<dbReference type="InterPro" id="IPR006913">
    <property type="entry name" value="CENP-V/GFA"/>
</dbReference>
<evidence type="ECO:0000256" key="3">
    <source>
        <dbReference type="ARBA" id="ARBA00022833"/>
    </source>
</evidence>
<dbReference type="GO" id="GO:0046872">
    <property type="term" value="F:metal ion binding"/>
    <property type="evidence" value="ECO:0007669"/>
    <property type="project" value="UniProtKB-KW"/>
</dbReference>